<feature type="compositionally biased region" description="Basic residues" evidence="11">
    <location>
        <begin position="143"/>
        <end position="152"/>
    </location>
</feature>
<feature type="compositionally biased region" description="Basic and acidic residues" evidence="11">
    <location>
        <begin position="172"/>
        <end position="182"/>
    </location>
</feature>
<dbReference type="PANTHER" id="PTHR47348:SF2">
    <property type="entry name" value="MEIOTICALLY UP-REGULATED 190 PROTEIN"/>
    <property type="match status" value="1"/>
</dbReference>
<dbReference type="CDD" id="cd04041">
    <property type="entry name" value="C2A_fungal"/>
    <property type="match status" value="1"/>
</dbReference>
<evidence type="ECO:0000256" key="11">
    <source>
        <dbReference type="SAM" id="MobiDB-lite"/>
    </source>
</evidence>
<comment type="caution">
    <text evidence="15">The sequence shown here is derived from an EMBL/GenBank/DDBJ whole genome shotgun (WGS) entry which is preliminary data.</text>
</comment>
<protein>
    <recommendedName>
        <fullName evidence="17">Meiotically up-regulated gene 190 protein</fullName>
    </recommendedName>
</protein>
<keyword evidence="2" id="KW-0813">Transport</keyword>
<dbReference type="SUPFAM" id="SSF49562">
    <property type="entry name" value="C2 domain (Calcium/lipid-binding domain, CaLB)"/>
    <property type="match status" value="2"/>
</dbReference>
<evidence type="ECO:0000313" key="15">
    <source>
        <dbReference type="EMBL" id="KAF2842793.1"/>
    </source>
</evidence>
<dbReference type="Proteomes" id="UP000799429">
    <property type="component" value="Unassembled WGS sequence"/>
</dbReference>
<dbReference type="CDD" id="cd21676">
    <property type="entry name" value="SMP_Mug190"/>
    <property type="match status" value="1"/>
</dbReference>
<dbReference type="GO" id="GO:0005789">
    <property type="term" value="C:endoplasmic reticulum membrane"/>
    <property type="evidence" value="ECO:0007669"/>
    <property type="project" value="UniProtKB-SubCell"/>
</dbReference>
<dbReference type="GO" id="GO:0006869">
    <property type="term" value="P:lipid transport"/>
    <property type="evidence" value="ECO:0007669"/>
    <property type="project" value="UniProtKB-KW"/>
</dbReference>
<feature type="transmembrane region" description="Helical" evidence="12">
    <location>
        <begin position="271"/>
        <end position="292"/>
    </location>
</feature>
<feature type="region of interest" description="Disordered" evidence="11">
    <location>
        <begin position="416"/>
        <end position="464"/>
    </location>
</feature>
<keyword evidence="3" id="KW-0597">Phosphoprotein</keyword>
<feature type="compositionally biased region" description="Basic and acidic residues" evidence="11">
    <location>
        <begin position="49"/>
        <end position="73"/>
    </location>
</feature>
<feature type="transmembrane region" description="Helical" evidence="12">
    <location>
        <begin position="245"/>
        <end position="264"/>
    </location>
</feature>
<dbReference type="PROSITE" id="PS51847">
    <property type="entry name" value="SMP"/>
    <property type="match status" value="1"/>
</dbReference>
<evidence type="ECO:0000256" key="5">
    <source>
        <dbReference type="ARBA" id="ARBA00022737"/>
    </source>
</evidence>
<comment type="subcellular location">
    <subcellularLocation>
        <location evidence="1">Endoplasmic reticulum membrane</location>
    </subcellularLocation>
</comment>
<proteinExistence type="predicted"/>
<evidence type="ECO:0000256" key="12">
    <source>
        <dbReference type="SAM" id="Phobius"/>
    </source>
</evidence>
<keyword evidence="10 12" id="KW-0472">Membrane</keyword>
<keyword evidence="7 12" id="KW-1133">Transmembrane helix</keyword>
<accession>A0A9P4SJN5</accession>
<dbReference type="Pfam" id="PF00168">
    <property type="entry name" value="C2"/>
    <property type="match status" value="2"/>
</dbReference>
<feature type="compositionally biased region" description="Basic and acidic residues" evidence="11">
    <location>
        <begin position="105"/>
        <end position="118"/>
    </location>
</feature>
<dbReference type="Pfam" id="PF25669">
    <property type="entry name" value="SMP_MUG190-like"/>
    <property type="match status" value="1"/>
</dbReference>
<feature type="region of interest" description="Disordered" evidence="11">
    <location>
        <begin position="1"/>
        <end position="228"/>
    </location>
</feature>
<keyword evidence="4 12" id="KW-0812">Transmembrane</keyword>
<feature type="compositionally biased region" description="Basic and acidic residues" evidence="11">
    <location>
        <begin position="1"/>
        <end position="11"/>
    </location>
</feature>
<dbReference type="AlphaFoldDB" id="A0A9P4SJN5"/>
<evidence type="ECO:0000256" key="2">
    <source>
        <dbReference type="ARBA" id="ARBA00022448"/>
    </source>
</evidence>
<name>A0A9P4SJN5_9PEZI</name>
<evidence type="ECO:0000256" key="6">
    <source>
        <dbReference type="ARBA" id="ARBA00022824"/>
    </source>
</evidence>
<keyword evidence="5" id="KW-0677">Repeat</keyword>
<evidence type="ECO:0000256" key="9">
    <source>
        <dbReference type="ARBA" id="ARBA00023121"/>
    </source>
</evidence>
<feature type="region of interest" description="Disordered" evidence="11">
    <location>
        <begin position="783"/>
        <end position="807"/>
    </location>
</feature>
<dbReference type="OrthoDB" id="419768at2759"/>
<feature type="compositionally biased region" description="Basic and acidic residues" evidence="11">
    <location>
        <begin position="29"/>
        <end position="40"/>
    </location>
</feature>
<evidence type="ECO:0000256" key="10">
    <source>
        <dbReference type="ARBA" id="ARBA00023136"/>
    </source>
</evidence>
<evidence type="ECO:0000259" key="14">
    <source>
        <dbReference type="PROSITE" id="PS51847"/>
    </source>
</evidence>
<evidence type="ECO:0000256" key="7">
    <source>
        <dbReference type="ARBA" id="ARBA00022989"/>
    </source>
</evidence>
<dbReference type="InterPro" id="IPR057349">
    <property type="entry name" value="C2_Mug190_3rd"/>
</dbReference>
<evidence type="ECO:0000256" key="8">
    <source>
        <dbReference type="ARBA" id="ARBA00023055"/>
    </source>
</evidence>
<organism evidence="15 16">
    <name type="scientific">Patellaria atrata CBS 101060</name>
    <dbReference type="NCBI Taxonomy" id="1346257"/>
    <lineage>
        <taxon>Eukaryota</taxon>
        <taxon>Fungi</taxon>
        <taxon>Dikarya</taxon>
        <taxon>Ascomycota</taxon>
        <taxon>Pezizomycotina</taxon>
        <taxon>Dothideomycetes</taxon>
        <taxon>Dothideomycetes incertae sedis</taxon>
        <taxon>Patellariales</taxon>
        <taxon>Patellariaceae</taxon>
        <taxon>Patellaria</taxon>
    </lineage>
</organism>
<dbReference type="GO" id="GO:0008289">
    <property type="term" value="F:lipid binding"/>
    <property type="evidence" value="ECO:0007669"/>
    <property type="project" value="UniProtKB-KW"/>
</dbReference>
<feature type="domain" description="SMP-LTD" evidence="14">
    <location>
        <begin position="325"/>
        <end position="595"/>
    </location>
</feature>
<evidence type="ECO:0000256" key="4">
    <source>
        <dbReference type="ARBA" id="ARBA00022692"/>
    </source>
</evidence>
<dbReference type="InterPro" id="IPR035892">
    <property type="entry name" value="C2_domain_sf"/>
</dbReference>
<evidence type="ECO:0000313" key="16">
    <source>
        <dbReference type="Proteomes" id="UP000799429"/>
    </source>
</evidence>
<dbReference type="PROSITE" id="PS50004">
    <property type="entry name" value="C2"/>
    <property type="match status" value="2"/>
</dbReference>
<dbReference type="SMART" id="SM00239">
    <property type="entry name" value="C2"/>
    <property type="match status" value="2"/>
</dbReference>
<dbReference type="InterPro" id="IPR037765">
    <property type="entry name" value="C2B_Tricalbin"/>
</dbReference>
<feature type="compositionally biased region" description="Acidic residues" evidence="11">
    <location>
        <begin position="1136"/>
        <end position="1147"/>
    </location>
</feature>
<evidence type="ECO:0000256" key="1">
    <source>
        <dbReference type="ARBA" id="ARBA00004586"/>
    </source>
</evidence>
<feature type="compositionally biased region" description="Basic and acidic residues" evidence="11">
    <location>
        <begin position="201"/>
        <end position="217"/>
    </location>
</feature>
<gene>
    <name evidence="15" type="ORF">M501DRAFT_28089</name>
</gene>
<feature type="compositionally biased region" description="Basic and acidic residues" evidence="11">
    <location>
        <begin position="1183"/>
        <end position="1203"/>
    </location>
</feature>
<evidence type="ECO:0008006" key="17">
    <source>
        <dbReference type="Google" id="ProtNLM"/>
    </source>
</evidence>
<feature type="domain" description="C2" evidence="13">
    <location>
        <begin position="809"/>
        <end position="945"/>
    </location>
</feature>
<feature type="compositionally biased region" description="Basic and acidic residues" evidence="11">
    <location>
        <begin position="783"/>
        <end position="792"/>
    </location>
</feature>
<dbReference type="Gene3D" id="2.60.40.150">
    <property type="entry name" value="C2 domain"/>
    <property type="match status" value="2"/>
</dbReference>
<keyword evidence="6" id="KW-0256">Endoplasmic reticulum</keyword>
<keyword evidence="9" id="KW-0446">Lipid-binding</keyword>
<feature type="compositionally biased region" description="Polar residues" evidence="11">
    <location>
        <begin position="78"/>
        <end position="96"/>
    </location>
</feature>
<feature type="compositionally biased region" description="Basic and acidic residues" evidence="11">
    <location>
        <begin position="419"/>
        <end position="433"/>
    </location>
</feature>
<dbReference type="InterPro" id="IPR037767">
    <property type="entry name" value="C2A_Mug190-like"/>
</dbReference>
<dbReference type="CDD" id="cd04052">
    <property type="entry name" value="C2B_Tricalbin-like"/>
    <property type="match status" value="1"/>
</dbReference>
<feature type="region of interest" description="Disordered" evidence="11">
    <location>
        <begin position="1136"/>
        <end position="1212"/>
    </location>
</feature>
<sequence>MSGRDDADAPRRNYKAPYTPHHPIPTISKYREEKEQRKVDTSAGDASFGEEHDPSRTHSSPKDTWKQIRHGEKPSSGGPESQPYSSTNKNIGNETPENGRDDEEQLQKEEPDESRVSDNDDDDSNIAEDTSQVNVSGGDPKQQRKQMKKKRADHAEREVTDPVTHLPVQIHDFTDKDLKSAPENDPPSGTQPQTASGQRAKGKDEEQIERERGEGQETHSGMEVLFPPPEYSSAREELASIYKKALTFGLTAILGVLALIILLAKITATELTLTFTLMLLAGTGFGGGLIWATQGWVEKKAGEIWDVGVWQAEKEQGKKKADSRVAESTQWLNSLMGAIWPLVNPDLFISVADMLEVLLFPLQVKSIYTNKNVQDVMQASLPKMIRMVSVEDIGQGSESLRILGVRWLPTGAAAQSVSEDGKLKSGKDSKQQSDRTVPNQGEVQKEKDESVEGDDEGQSVAEGMEAEEGDFVNVEIAFAYKASSRGKTLKTRSKNAHLFLAFYLPANVKLPVWVELRGIIGTIRLRLQLTPDPPFFSLCTLTFLGQPKVDLACVPLTQKGLNIMDLPLISNFVQSSVDAAMAEYVAPKSLTLDLKDMLVGEDFKKDTLARGVLVVHIKHAYDFKEGDAGFLLKKGSADPYVSVGWAKFGKPVWSTRVIQGQMNPSWEETAFILVTPNELNVDERLRVQIWDSDRTSADDDLGRIEIDLKQIMRDSNSNGKMWDREDGFKALQAGEGMPGKLEWSVGYFSKKRILDSQLAEQTEDPDVKNEEQLRQKVYQESEHKLREAMKDENADEEIEQQKKQDFKARQDELVITSRPPDDFPSGILSIQIHQITGLELEAINKNKEKGKENASDEEEEGNDLPSAYCDIILNHQKIFKTRTKPKNSKPFFNAGCERVIKDWRTAEIMISVRDSRIHENDPLLGIVVLPLRKLFSHRAQVNGFFPLAGGIGYGRIRISMVFRSIQLQAPRNLLGWSYGTLEIQPEIKSKDLPSDLLNLRMKAWTSLGKGRFNGDKQGTWTAKKDRSVKLAVRKRYSSPLVIELRRDSALKDSTPAFAVLWLKDVVDEEEMTLTLPVWKGDIKRASACALENMGEKIGTIELKLRFWSGLSGYHHKLASKDKHIADVMEVLDTANDNDDVDWDVGEGEGDRNDSSSSSDSEDSSDDGRDGELTPTTTRSEASSSDRELAESGKRGPIDQIKEYKNHRKQLHRRNRGLMQWKGPRTVNWMKEKMDRANQSVTGLFHHHERDPGIETEV</sequence>
<dbReference type="InterPro" id="IPR031468">
    <property type="entry name" value="SMP_LBD"/>
</dbReference>
<evidence type="ECO:0000256" key="3">
    <source>
        <dbReference type="ARBA" id="ARBA00022553"/>
    </source>
</evidence>
<dbReference type="InterPro" id="IPR000008">
    <property type="entry name" value="C2_dom"/>
</dbReference>
<feature type="compositionally biased region" description="Polar residues" evidence="11">
    <location>
        <begin position="187"/>
        <end position="197"/>
    </location>
</feature>
<feature type="compositionally biased region" description="Polar residues" evidence="11">
    <location>
        <begin position="1173"/>
        <end position="1182"/>
    </location>
</feature>
<dbReference type="GO" id="GO:0061817">
    <property type="term" value="P:endoplasmic reticulum-plasma membrane tethering"/>
    <property type="evidence" value="ECO:0007669"/>
    <property type="project" value="InterPro"/>
</dbReference>
<reference evidence="15" key="1">
    <citation type="journal article" date="2020" name="Stud. Mycol.">
        <title>101 Dothideomycetes genomes: a test case for predicting lifestyles and emergence of pathogens.</title>
        <authorList>
            <person name="Haridas S."/>
            <person name="Albert R."/>
            <person name="Binder M."/>
            <person name="Bloem J."/>
            <person name="Labutti K."/>
            <person name="Salamov A."/>
            <person name="Andreopoulos B."/>
            <person name="Baker S."/>
            <person name="Barry K."/>
            <person name="Bills G."/>
            <person name="Bluhm B."/>
            <person name="Cannon C."/>
            <person name="Castanera R."/>
            <person name="Culley D."/>
            <person name="Daum C."/>
            <person name="Ezra D."/>
            <person name="Gonzalez J."/>
            <person name="Henrissat B."/>
            <person name="Kuo A."/>
            <person name="Liang C."/>
            <person name="Lipzen A."/>
            <person name="Lutzoni F."/>
            <person name="Magnuson J."/>
            <person name="Mondo S."/>
            <person name="Nolan M."/>
            <person name="Ohm R."/>
            <person name="Pangilinan J."/>
            <person name="Park H.-J."/>
            <person name="Ramirez L."/>
            <person name="Alfaro M."/>
            <person name="Sun H."/>
            <person name="Tritt A."/>
            <person name="Yoshinaga Y."/>
            <person name="Zwiers L.-H."/>
            <person name="Turgeon B."/>
            <person name="Goodwin S."/>
            <person name="Spatafora J."/>
            <person name="Crous P."/>
            <person name="Grigoriev I."/>
        </authorList>
    </citation>
    <scope>NUCLEOTIDE SEQUENCE</scope>
    <source>
        <strain evidence="15">CBS 101060</strain>
    </source>
</reference>
<dbReference type="EMBL" id="MU006089">
    <property type="protein sequence ID" value="KAF2842793.1"/>
    <property type="molecule type" value="Genomic_DNA"/>
</dbReference>
<evidence type="ECO:0000259" key="13">
    <source>
        <dbReference type="PROSITE" id="PS50004"/>
    </source>
</evidence>
<dbReference type="PANTHER" id="PTHR47348">
    <property type="entry name" value="MEIOTICALLY UP-REGULATED GENE 190 PROTEIN"/>
    <property type="match status" value="1"/>
</dbReference>
<feature type="domain" description="C2" evidence="13">
    <location>
        <begin position="593"/>
        <end position="723"/>
    </location>
</feature>
<keyword evidence="16" id="KW-1185">Reference proteome</keyword>
<keyword evidence="8" id="KW-0445">Lipid transport</keyword>
<dbReference type="Pfam" id="PF25331">
    <property type="entry name" value="C2_Mug190_3rd"/>
    <property type="match status" value="1"/>
</dbReference>